<protein>
    <recommendedName>
        <fullName evidence="3">Small ribosomal subunit protein bS16</fullName>
    </recommendedName>
</protein>
<dbReference type="EMBL" id="LCCU01000006">
    <property type="protein sequence ID" value="KKS38654.1"/>
    <property type="molecule type" value="Genomic_DNA"/>
</dbReference>
<gene>
    <name evidence="3" type="primary">rpsP</name>
    <name evidence="5" type="ORF">UV00_C0006G0052</name>
</gene>
<reference evidence="5 6" key="1">
    <citation type="journal article" date="2015" name="Nature">
        <title>rRNA introns, odd ribosomes, and small enigmatic genomes across a large radiation of phyla.</title>
        <authorList>
            <person name="Brown C.T."/>
            <person name="Hug L.A."/>
            <person name="Thomas B.C."/>
            <person name="Sharon I."/>
            <person name="Castelle C.J."/>
            <person name="Singh A."/>
            <person name="Wilkins M.J."/>
            <person name="Williams K.H."/>
            <person name="Banfield J.F."/>
        </authorList>
    </citation>
    <scope>NUCLEOTIDE SEQUENCE [LARGE SCALE GENOMIC DNA]</scope>
</reference>
<comment type="similarity">
    <text evidence="3">Belongs to the bacterial ribosomal protein bS16 family.</text>
</comment>
<comment type="caution">
    <text evidence="5">The sequence shown here is derived from an EMBL/GenBank/DDBJ whole genome shotgun (WGS) entry which is preliminary data.</text>
</comment>
<dbReference type="HAMAP" id="MF_00385">
    <property type="entry name" value="Ribosomal_bS16"/>
    <property type="match status" value="1"/>
</dbReference>
<proteinExistence type="inferred from homology"/>
<dbReference type="PROSITE" id="PS00732">
    <property type="entry name" value="RIBOSOMAL_S16"/>
    <property type="match status" value="1"/>
</dbReference>
<feature type="region of interest" description="Disordered" evidence="4">
    <location>
        <begin position="83"/>
        <end position="120"/>
    </location>
</feature>
<keyword evidence="2 3" id="KW-0687">Ribonucleoprotein</keyword>
<dbReference type="Gene3D" id="3.30.1320.10">
    <property type="match status" value="1"/>
</dbReference>
<dbReference type="Proteomes" id="UP000033847">
    <property type="component" value="Unassembled WGS sequence"/>
</dbReference>
<dbReference type="AlphaFoldDB" id="A0A0G0YPX4"/>
<dbReference type="GO" id="GO:0015935">
    <property type="term" value="C:small ribosomal subunit"/>
    <property type="evidence" value="ECO:0007669"/>
    <property type="project" value="TreeGrafter"/>
</dbReference>
<accession>A0A0G0YPX4</accession>
<dbReference type="Pfam" id="PF00886">
    <property type="entry name" value="Ribosomal_S16"/>
    <property type="match status" value="1"/>
</dbReference>
<dbReference type="PANTHER" id="PTHR12919:SF20">
    <property type="entry name" value="SMALL RIBOSOMAL SUBUNIT PROTEIN BS16M"/>
    <property type="match status" value="1"/>
</dbReference>
<dbReference type="PANTHER" id="PTHR12919">
    <property type="entry name" value="30S RIBOSOMAL PROTEIN S16"/>
    <property type="match status" value="1"/>
</dbReference>
<sequence>MSVTIRLTRTGRKNLPSYRVVATQTRTKRDGKYLDLIGYYNPSQTPAAFDYDKKKYQDWISKGAIVSDAVKKMVEGKYEYTKYRPGKEEAAEKGSDKEAVQEKPAAEETAPAAEETPEQA</sequence>
<dbReference type="InterPro" id="IPR000307">
    <property type="entry name" value="Ribosomal_bS16"/>
</dbReference>
<dbReference type="GO" id="GO:0006412">
    <property type="term" value="P:translation"/>
    <property type="evidence" value="ECO:0007669"/>
    <property type="project" value="UniProtKB-UniRule"/>
</dbReference>
<dbReference type="NCBIfam" id="TIGR00002">
    <property type="entry name" value="S16"/>
    <property type="match status" value="1"/>
</dbReference>
<dbReference type="GO" id="GO:0003735">
    <property type="term" value="F:structural constituent of ribosome"/>
    <property type="evidence" value="ECO:0007669"/>
    <property type="project" value="InterPro"/>
</dbReference>
<feature type="compositionally biased region" description="Basic and acidic residues" evidence="4">
    <location>
        <begin position="83"/>
        <end position="106"/>
    </location>
</feature>
<dbReference type="GO" id="GO:0005737">
    <property type="term" value="C:cytoplasm"/>
    <property type="evidence" value="ECO:0007669"/>
    <property type="project" value="UniProtKB-ARBA"/>
</dbReference>
<dbReference type="InterPro" id="IPR020592">
    <property type="entry name" value="Ribosomal_bS16_CS"/>
</dbReference>
<evidence type="ECO:0000256" key="4">
    <source>
        <dbReference type="SAM" id="MobiDB-lite"/>
    </source>
</evidence>
<evidence type="ECO:0000313" key="5">
    <source>
        <dbReference type="EMBL" id="KKS38654.1"/>
    </source>
</evidence>
<keyword evidence="1 3" id="KW-0689">Ribosomal protein</keyword>
<name>A0A0G0YPX4_UNCKA</name>
<evidence type="ECO:0000256" key="2">
    <source>
        <dbReference type="ARBA" id="ARBA00023274"/>
    </source>
</evidence>
<dbReference type="SUPFAM" id="SSF54565">
    <property type="entry name" value="Ribosomal protein S16"/>
    <property type="match status" value="1"/>
</dbReference>
<evidence type="ECO:0000256" key="3">
    <source>
        <dbReference type="HAMAP-Rule" id="MF_00385"/>
    </source>
</evidence>
<evidence type="ECO:0000256" key="1">
    <source>
        <dbReference type="ARBA" id="ARBA00022980"/>
    </source>
</evidence>
<organism evidence="5 6">
    <name type="scientific">candidate division WWE3 bacterium GW2011_GWF1_42_14</name>
    <dbReference type="NCBI Taxonomy" id="1619138"/>
    <lineage>
        <taxon>Bacteria</taxon>
        <taxon>Katanobacteria</taxon>
    </lineage>
</organism>
<dbReference type="InterPro" id="IPR023803">
    <property type="entry name" value="Ribosomal_bS16_dom_sf"/>
</dbReference>
<evidence type="ECO:0000313" key="6">
    <source>
        <dbReference type="Proteomes" id="UP000033847"/>
    </source>
</evidence>